<feature type="domain" description="GFO/IDH/MocA-like oxidoreductase" evidence="2">
    <location>
        <begin position="137"/>
        <end position="258"/>
    </location>
</feature>
<dbReference type="Pfam" id="PF01408">
    <property type="entry name" value="GFO_IDH_MocA"/>
    <property type="match status" value="1"/>
</dbReference>
<dbReference type="SUPFAM" id="SSF55347">
    <property type="entry name" value="Glyceraldehyde-3-phosphate dehydrogenase-like, C-terminal domain"/>
    <property type="match status" value="1"/>
</dbReference>
<dbReference type="PANTHER" id="PTHR43249:SF1">
    <property type="entry name" value="D-GLUCOSIDE 3-DEHYDROGENASE"/>
    <property type="match status" value="1"/>
</dbReference>
<evidence type="ECO:0000259" key="1">
    <source>
        <dbReference type="Pfam" id="PF01408"/>
    </source>
</evidence>
<dbReference type="Gene3D" id="3.40.50.720">
    <property type="entry name" value="NAD(P)-binding Rossmann-like Domain"/>
    <property type="match status" value="1"/>
</dbReference>
<dbReference type="Proteomes" id="UP001596250">
    <property type="component" value="Unassembled WGS sequence"/>
</dbReference>
<evidence type="ECO:0000313" key="3">
    <source>
        <dbReference type="EMBL" id="MFC5988732.1"/>
    </source>
</evidence>
<reference evidence="4" key="1">
    <citation type="journal article" date="2019" name="Int. J. Syst. Evol. Microbiol.">
        <title>The Global Catalogue of Microorganisms (GCM) 10K type strain sequencing project: providing services to taxonomists for standard genome sequencing and annotation.</title>
        <authorList>
            <consortium name="The Broad Institute Genomics Platform"/>
            <consortium name="The Broad Institute Genome Sequencing Center for Infectious Disease"/>
            <person name="Wu L."/>
            <person name="Ma J."/>
        </authorList>
    </citation>
    <scope>NUCLEOTIDE SEQUENCE [LARGE SCALE GENOMIC DNA]</scope>
    <source>
        <strain evidence="4">CCM 8749</strain>
    </source>
</reference>
<organism evidence="3 4">
    <name type="scientific">Marinicrinis lubricantis</name>
    <dbReference type="NCBI Taxonomy" id="2086470"/>
    <lineage>
        <taxon>Bacteria</taxon>
        <taxon>Bacillati</taxon>
        <taxon>Bacillota</taxon>
        <taxon>Bacilli</taxon>
        <taxon>Bacillales</taxon>
        <taxon>Paenibacillaceae</taxon>
    </lineage>
</organism>
<dbReference type="Gene3D" id="3.30.360.10">
    <property type="entry name" value="Dihydrodipicolinate Reductase, domain 2"/>
    <property type="match status" value="1"/>
</dbReference>
<dbReference type="EMBL" id="JBHSQV010000184">
    <property type="protein sequence ID" value="MFC5988732.1"/>
    <property type="molecule type" value="Genomic_DNA"/>
</dbReference>
<keyword evidence="4" id="KW-1185">Reference proteome</keyword>
<dbReference type="InterPro" id="IPR036291">
    <property type="entry name" value="NAD(P)-bd_dom_sf"/>
</dbReference>
<proteinExistence type="predicted"/>
<evidence type="ECO:0000259" key="2">
    <source>
        <dbReference type="Pfam" id="PF22725"/>
    </source>
</evidence>
<sequence length="349" mass="39190">MKVGLIGCGFIGHKHVNSLLQAKGMEIAAICDMSEMSLSRMKEKLQEQQGANETLRTYTDYSELLDDEDIDIITIAVNSGLHGRIAKEALIHGKHVIVEKPMALSLQEAREMNRLSEAFGGKLAVCHQKRFFSHLIELKRIVSRGGFGELLFGSVQLSYNRNDAYYEQAKWRGTWEMDGGVLLNQAIHNLDLMLWLLGEPVEAYGVIQRRMRKIEAEDSASGIVRLASGAIMQIQATVCSHPDASQEKIELIGSQGSVQLSGKWMENVDRWKLQEHLPITYQEVDPYVQLYSDIKKSISQAEQPFVSGAEGIRALEVIMALYQSSISGRPVKFPIQDFSTLEMRSNEPY</sequence>
<dbReference type="PANTHER" id="PTHR43249">
    <property type="entry name" value="UDP-N-ACETYL-2-AMINO-2-DEOXY-D-GLUCURONATE OXIDASE"/>
    <property type="match status" value="1"/>
</dbReference>
<dbReference type="InterPro" id="IPR052515">
    <property type="entry name" value="Gfo/Idh/MocA_Oxidoreductase"/>
</dbReference>
<gene>
    <name evidence="3" type="ORF">ACFPXP_20200</name>
</gene>
<dbReference type="InterPro" id="IPR055170">
    <property type="entry name" value="GFO_IDH_MocA-like_dom"/>
</dbReference>
<accession>A0ABW1IUG4</accession>
<name>A0ABW1IUG4_9BACL</name>
<dbReference type="RefSeq" id="WP_379896214.1">
    <property type="nucleotide sequence ID" value="NZ_CBCSCT010000006.1"/>
</dbReference>
<dbReference type="InterPro" id="IPR000683">
    <property type="entry name" value="Gfo/Idh/MocA-like_OxRdtase_N"/>
</dbReference>
<protein>
    <submittedName>
        <fullName evidence="3">Gfo/Idh/MocA family protein</fullName>
    </submittedName>
</protein>
<dbReference type="SUPFAM" id="SSF51735">
    <property type="entry name" value="NAD(P)-binding Rossmann-fold domains"/>
    <property type="match status" value="1"/>
</dbReference>
<feature type="domain" description="Gfo/Idh/MocA-like oxidoreductase N-terminal" evidence="1">
    <location>
        <begin position="1"/>
        <end position="125"/>
    </location>
</feature>
<evidence type="ECO:0000313" key="4">
    <source>
        <dbReference type="Proteomes" id="UP001596250"/>
    </source>
</evidence>
<dbReference type="Pfam" id="PF22725">
    <property type="entry name" value="GFO_IDH_MocA_C3"/>
    <property type="match status" value="1"/>
</dbReference>
<comment type="caution">
    <text evidence="3">The sequence shown here is derived from an EMBL/GenBank/DDBJ whole genome shotgun (WGS) entry which is preliminary data.</text>
</comment>